<protein>
    <submittedName>
        <fullName evidence="1">Uncharacterized protein</fullName>
    </submittedName>
</protein>
<reference evidence="2" key="1">
    <citation type="journal article" date="2003" name="Appl. Microbiol. Biotechnol.">
        <title>The Corynebacterium glutamicum genome: features and impacts on biotechnological processes.</title>
        <authorList>
            <person name="Ikeda M."/>
            <person name="Nakagawa S."/>
        </authorList>
    </citation>
    <scope>NUCLEOTIDE SEQUENCE [LARGE SCALE GENOMIC DNA]</scope>
    <source>
        <strain evidence="2">ATCC 13032 / DSM 20300 / BCRC 11384 / JCM 1318 / LMG 3730 / NCIMB 10025</strain>
    </source>
</reference>
<sequence>MGGRRPRNFRVLLPGFHLRWNIFEEYLVESSASSSENLPKLTKFKKIRYPMNQL</sequence>
<dbReference type="AlphaFoldDB" id="Q8NTJ4"/>
<evidence type="ECO:0000313" key="1">
    <source>
        <dbReference type="EMBL" id="BAB97706.1"/>
    </source>
</evidence>
<dbReference type="KEGG" id="cgl:Cgl0313"/>
<organism evidence="1 2">
    <name type="scientific">Corynebacterium glutamicum (strain ATCC 13032 / DSM 20300 / JCM 1318 / BCRC 11384 / CCUG 27702 / LMG 3730 / NBRC 12168 / NCIMB 10025 / NRRL B-2784 / 534)</name>
    <dbReference type="NCBI Taxonomy" id="196627"/>
    <lineage>
        <taxon>Bacteria</taxon>
        <taxon>Bacillati</taxon>
        <taxon>Actinomycetota</taxon>
        <taxon>Actinomycetes</taxon>
        <taxon>Mycobacteriales</taxon>
        <taxon>Corynebacteriaceae</taxon>
        <taxon>Corynebacterium</taxon>
    </lineage>
</organism>
<gene>
    <name evidence="1" type="ordered locus">Cgl0313</name>
</gene>
<accession>Q8NTJ4</accession>
<dbReference type="EMBL" id="BA000036">
    <property type="protein sequence ID" value="BAB97706.1"/>
    <property type="molecule type" value="Genomic_DNA"/>
</dbReference>
<proteinExistence type="predicted"/>
<keyword evidence="2" id="KW-1185">Reference proteome</keyword>
<dbReference type="HOGENOM" id="CLU_3042452_0_0_11"/>
<dbReference type="Proteomes" id="UP000000582">
    <property type="component" value="Chromosome"/>
</dbReference>
<name>Q8NTJ4_CORGL</name>
<evidence type="ECO:0000313" key="2">
    <source>
        <dbReference type="Proteomes" id="UP000000582"/>
    </source>
</evidence>
<dbReference type="BioCyc" id="CORYNE:G18NG-9870-MONOMER"/>